<gene>
    <name evidence="2" type="ORF">AKL02_007870</name>
</gene>
<evidence type="ECO:0008006" key="4">
    <source>
        <dbReference type="Google" id="ProtNLM"/>
    </source>
</evidence>
<dbReference type="EMBL" id="CP053562">
    <property type="protein sequence ID" value="QPZ93132.1"/>
    <property type="molecule type" value="Genomic_DNA"/>
</dbReference>
<name>A0ABX6YZ33_9RHOB</name>
<protein>
    <recommendedName>
        <fullName evidence="4">AsmA-like C-terminal domain-containing protein</fullName>
    </recommendedName>
</protein>
<evidence type="ECO:0000256" key="1">
    <source>
        <dbReference type="SAM" id="MobiDB-lite"/>
    </source>
</evidence>
<feature type="region of interest" description="Disordered" evidence="1">
    <location>
        <begin position="116"/>
        <end position="172"/>
    </location>
</feature>
<feature type="compositionally biased region" description="Basic and acidic residues" evidence="1">
    <location>
        <begin position="58"/>
        <end position="76"/>
    </location>
</feature>
<evidence type="ECO:0000313" key="3">
    <source>
        <dbReference type="Proteomes" id="UP000192422"/>
    </source>
</evidence>
<keyword evidence="3" id="KW-1185">Reference proteome</keyword>
<reference evidence="2 3" key="1">
    <citation type="submission" date="2020-05" db="EMBL/GenBank/DDBJ databases">
        <title>Thioclava electrotropha strain Elox9 finished genome.</title>
        <authorList>
            <person name="Rowe A.R."/>
            <person name="Wilbanks E.G."/>
        </authorList>
    </citation>
    <scope>NUCLEOTIDE SEQUENCE [LARGE SCALE GENOMIC DNA]</scope>
    <source>
        <strain evidence="2 3">Elox9</strain>
    </source>
</reference>
<feature type="region of interest" description="Disordered" evidence="1">
    <location>
        <begin position="1"/>
        <end position="101"/>
    </location>
</feature>
<proteinExistence type="predicted"/>
<evidence type="ECO:0000313" key="2">
    <source>
        <dbReference type="EMBL" id="QPZ93132.1"/>
    </source>
</evidence>
<sequence>MDAEIRAGEQGALRGRGHGRCQPRWARPAGDCAAQRHGARFGQGPHRARPAQGSTDAVHLRERLAGDPPVDPRNRLEQSAGQRGRSEDVGHARRAAAGRQPVAECCGAEDAGRHHLEQGRWAEPGAVLEPERRQLVHRQRRSDRSGQGAPAESECHLGQAGPRQGGFGRRCGRQRERCRHGDLGGARPAADHGRYRAHRVPGDFNTRGGLSGRFQGQLNGSAPIDGTVIPAAGGRVSVRAQTRDAGRALAATGIFTKSRGGQGALVLTPLGQKSYDGKLTVANLRVKDAPVLASLLSAASGVGLLEQLSGDGILFSSVDGAFRLTPNGVSVTRGAAVGASMGVTMTGNYYPQSKTLNMKGVISPFYLVNGIGQVISKQGEGLFGFNYSLRGSSDAPKVSINPLSVLAPGGLRELFRAGPPKVLSE</sequence>
<organism evidence="2 3">
    <name type="scientific">Thioclava electrotropha</name>
    <dbReference type="NCBI Taxonomy" id="1549850"/>
    <lineage>
        <taxon>Bacteria</taxon>
        <taxon>Pseudomonadati</taxon>
        <taxon>Pseudomonadota</taxon>
        <taxon>Alphaproteobacteria</taxon>
        <taxon>Rhodobacterales</taxon>
        <taxon>Paracoccaceae</taxon>
        <taxon>Thioclava</taxon>
    </lineage>
</organism>
<accession>A0ABX6YZ33</accession>
<dbReference type="Proteomes" id="UP000192422">
    <property type="component" value="Chromosome"/>
</dbReference>